<organism evidence="13 14">
    <name type="scientific">Xylanimonas protaetiae</name>
    <dbReference type="NCBI Taxonomy" id="2509457"/>
    <lineage>
        <taxon>Bacteria</taxon>
        <taxon>Bacillati</taxon>
        <taxon>Actinomycetota</taxon>
        <taxon>Actinomycetes</taxon>
        <taxon>Micrococcales</taxon>
        <taxon>Promicromonosporaceae</taxon>
        <taxon>Xylanimonas</taxon>
    </lineage>
</organism>
<dbReference type="PROSITE" id="PS01135">
    <property type="entry name" value="FTSZ_2"/>
    <property type="match status" value="1"/>
</dbReference>
<comment type="similarity">
    <text evidence="1 8 10">Belongs to the FtsZ family.</text>
</comment>
<dbReference type="FunFam" id="3.30.1330.20:FF:000005">
    <property type="entry name" value="Cell division protein FtsZ"/>
    <property type="match status" value="1"/>
</dbReference>
<dbReference type="Proteomes" id="UP000292118">
    <property type="component" value="Chromosome"/>
</dbReference>
<dbReference type="PRINTS" id="PR00423">
    <property type="entry name" value="CELLDVISFTSZ"/>
</dbReference>
<dbReference type="InterPro" id="IPR008280">
    <property type="entry name" value="Tub_FtsZ_C"/>
</dbReference>
<evidence type="ECO:0000313" key="14">
    <source>
        <dbReference type="Proteomes" id="UP000292118"/>
    </source>
</evidence>
<evidence type="ECO:0000256" key="4">
    <source>
        <dbReference type="ARBA" id="ARBA00022741"/>
    </source>
</evidence>
<dbReference type="InterPro" id="IPR036525">
    <property type="entry name" value="Tubulin/FtsZ_GTPase_sf"/>
</dbReference>
<dbReference type="GO" id="GO:0005737">
    <property type="term" value="C:cytoplasm"/>
    <property type="evidence" value="ECO:0007669"/>
    <property type="project" value="UniProtKB-SubCell"/>
</dbReference>
<keyword evidence="4 8" id="KW-0547">Nucleotide-binding</keyword>
<dbReference type="Gene3D" id="3.30.1330.20">
    <property type="entry name" value="Tubulin/FtsZ, C-terminal domain"/>
    <property type="match status" value="1"/>
</dbReference>
<reference evidence="13 14" key="1">
    <citation type="submission" date="2019-01" db="EMBL/GenBank/DDBJ databases">
        <title>Genome sequencing of strain FW10M-9.</title>
        <authorList>
            <person name="Heo J."/>
            <person name="Kim S.-J."/>
            <person name="Kim J.-S."/>
            <person name="Hong S.-B."/>
            <person name="Kwon S.-W."/>
        </authorList>
    </citation>
    <scope>NUCLEOTIDE SEQUENCE [LARGE SCALE GENOMIC DNA]</scope>
    <source>
        <strain evidence="13 14">FW10M-9</strain>
    </source>
</reference>
<evidence type="ECO:0000259" key="12">
    <source>
        <dbReference type="SMART" id="SM00865"/>
    </source>
</evidence>
<keyword evidence="5 8" id="KW-0342">GTP-binding</keyword>
<dbReference type="SUPFAM" id="SSF52490">
    <property type="entry name" value="Tubulin nucleotide-binding domain-like"/>
    <property type="match status" value="1"/>
</dbReference>
<dbReference type="Gene3D" id="3.40.50.1440">
    <property type="entry name" value="Tubulin/FtsZ, GTPase domain"/>
    <property type="match status" value="1"/>
</dbReference>
<dbReference type="CDD" id="cd02201">
    <property type="entry name" value="FtsZ_type1"/>
    <property type="match status" value="1"/>
</dbReference>
<feature type="binding site" evidence="8">
    <location>
        <position position="136"/>
    </location>
    <ligand>
        <name>GTP</name>
        <dbReference type="ChEBI" id="CHEBI:37565"/>
    </ligand>
</feature>
<evidence type="ECO:0000256" key="9">
    <source>
        <dbReference type="NCBIfam" id="TIGR00065"/>
    </source>
</evidence>
<keyword evidence="3 8" id="KW-0132">Cell division</keyword>
<dbReference type="PROSITE" id="PS01134">
    <property type="entry name" value="FTSZ_1"/>
    <property type="match status" value="1"/>
</dbReference>
<evidence type="ECO:0000313" key="13">
    <source>
        <dbReference type="EMBL" id="QAY70637.1"/>
    </source>
</evidence>
<feature type="binding site" evidence="8">
    <location>
        <begin position="18"/>
        <end position="22"/>
    </location>
    <ligand>
        <name>GTP</name>
        <dbReference type="ChEBI" id="CHEBI:37565"/>
    </ligand>
</feature>
<dbReference type="SMART" id="SM00864">
    <property type="entry name" value="Tubulin"/>
    <property type="match status" value="1"/>
</dbReference>
<keyword evidence="7 8" id="KW-0131">Cell cycle</keyword>
<name>A0A4P6FB21_9MICO</name>
<evidence type="ECO:0000256" key="5">
    <source>
        <dbReference type="ARBA" id="ARBA00023134"/>
    </source>
</evidence>
<evidence type="ECO:0000256" key="8">
    <source>
        <dbReference type="HAMAP-Rule" id="MF_00909"/>
    </source>
</evidence>
<dbReference type="GO" id="GO:0003924">
    <property type="term" value="F:GTPase activity"/>
    <property type="evidence" value="ECO:0007669"/>
    <property type="project" value="UniProtKB-UniRule"/>
</dbReference>
<dbReference type="GO" id="GO:0032153">
    <property type="term" value="C:cell division site"/>
    <property type="evidence" value="ECO:0007669"/>
    <property type="project" value="UniProtKB-UniRule"/>
</dbReference>
<dbReference type="KEGG" id="xya:ET471_11890"/>
<feature type="binding site" evidence="8">
    <location>
        <position position="184"/>
    </location>
    <ligand>
        <name>GTP</name>
        <dbReference type="ChEBI" id="CHEBI:37565"/>
    </ligand>
</feature>
<dbReference type="InterPro" id="IPR020805">
    <property type="entry name" value="Cell_div_FtsZ_CS"/>
</dbReference>
<dbReference type="HAMAP" id="MF_00909">
    <property type="entry name" value="FtsZ"/>
    <property type="match status" value="1"/>
</dbReference>
<dbReference type="SUPFAM" id="SSF55307">
    <property type="entry name" value="Tubulin C-terminal domain-like"/>
    <property type="match status" value="1"/>
</dbReference>
<evidence type="ECO:0000256" key="10">
    <source>
        <dbReference type="RuleBase" id="RU000631"/>
    </source>
</evidence>
<dbReference type="GO" id="GO:0005525">
    <property type="term" value="F:GTP binding"/>
    <property type="evidence" value="ECO:0007669"/>
    <property type="project" value="UniProtKB-UniRule"/>
</dbReference>
<dbReference type="GO" id="GO:0051258">
    <property type="term" value="P:protein polymerization"/>
    <property type="evidence" value="ECO:0007669"/>
    <property type="project" value="UniProtKB-UniRule"/>
</dbReference>
<dbReference type="AlphaFoldDB" id="A0A4P6FB21"/>
<gene>
    <name evidence="8 13" type="primary">ftsZ</name>
    <name evidence="13" type="ORF">ET471_11890</name>
</gene>
<feature type="domain" description="Tubulin/FtsZ 2-layer sandwich" evidence="12">
    <location>
        <begin position="204"/>
        <end position="321"/>
    </location>
</feature>
<dbReference type="InterPro" id="IPR018316">
    <property type="entry name" value="Tubulin/FtsZ_2-layer-sand-dom"/>
</dbReference>
<feature type="binding site" evidence="8">
    <location>
        <position position="140"/>
    </location>
    <ligand>
        <name>GTP</name>
        <dbReference type="ChEBI" id="CHEBI:37565"/>
    </ligand>
</feature>
<dbReference type="InterPro" id="IPR045061">
    <property type="entry name" value="FtsZ/CetZ"/>
</dbReference>
<sequence>MATPQNYLAVIKVVGIGGGGVNAVNRMIEVGLKGVEFIAINTDAQALLMSDADVKLDVGRELTRGLGAGADPEVGRKAAEDHQEEIEEVLRGADMVFVTAGEGGGTGTGGAPVVARIARSLGALTVGVVTRPFTFEGRRRSVQAEQGIEALREEVDTLIVIPNDRLLQMSDRNVSAIAAFHSADQVLHSGVQGITDLITTPGLINLDFADVKSVMQGAGSALMGIGSARGEDRAVQAAELAISSPLLEASIDGAHGVLLSIQGGSDLGLFEVHEAARLVQEAAHPEANIIFGTVIDDALGDEVRVTVIAAGFDGGVPQVRKGGLGQIAGQPARPTVTTTPTGHVAVAAGPATVPVPQPPVTGAHTLPRPIPADPDDVPASLQPVAARASVVVEEAQGVTVERPVEVPRIWNEAPPKEELDVPDFLK</sequence>
<protein>
    <recommendedName>
        <fullName evidence="8 9">Cell division protein FtsZ</fullName>
    </recommendedName>
</protein>
<dbReference type="FunFam" id="3.40.50.1440:FF:000001">
    <property type="entry name" value="Cell division protein FtsZ"/>
    <property type="match status" value="1"/>
</dbReference>
<dbReference type="NCBIfam" id="TIGR00065">
    <property type="entry name" value="ftsZ"/>
    <property type="match status" value="1"/>
</dbReference>
<feature type="domain" description="Tubulin/FtsZ GTPase" evidence="11">
    <location>
        <begin position="10"/>
        <end position="202"/>
    </location>
</feature>
<comment type="function">
    <text evidence="8 10">Essential cell division protein that forms a contractile ring structure (Z ring) at the future cell division site. The regulation of the ring assembly controls the timing and the location of cell division. One of the functions of the FtsZ ring is to recruit other cell division proteins to the septum to produce a new cell wall between the dividing cells. Binds GTP and shows GTPase activity.</text>
</comment>
<evidence type="ECO:0000259" key="11">
    <source>
        <dbReference type="SMART" id="SM00864"/>
    </source>
</evidence>
<dbReference type="InterPro" id="IPR003008">
    <property type="entry name" value="Tubulin_FtsZ_GTPase"/>
</dbReference>
<keyword evidence="14" id="KW-1185">Reference proteome</keyword>
<keyword evidence="2 8" id="KW-0963">Cytoplasm</keyword>
<comment type="subcellular location">
    <subcellularLocation>
        <location evidence="8">Cytoplasm</location>
    </subcellularLocation>
    <text evidence="8">Assembles at midcell at the inner surface of the cytoplasmic membrane.</text>
</comment>
<evidence type="ECO:0000256" key="3">
    <source>
        <dbReference type="ARBA" id="ARBA00022618"/>
    </source>
</evidence>
<dbReference type="RefSeq" id="WP_129188591.1">
    <property type="nucleotide sequence ID" value="NZ_CP035493.1"/>
</dbReference>
<evidence type="ECO:0000256" key="6">
    <source>
        <dbReference type="ARBA" id="ARBA00023210"/>
    </source>
</evidence>
<proteinExistence type="inferred from homology"/>
<evidence type="ECO:0000256" key="2">
    <source>
        <dbReference type="ARBA" id="ARBA00022490"/>
    </source>
</evidence>
<dbReference type="InterPro" id="IPR000158">
    <property type="entry name" value="Cell_div_FtsZ"/>
</dbReference>
<dbReference type="EMBL" id="CP035493">
    <property type="protein sequence ID" value="QAY70637.1"/>
    <property type="molecule type" value="Genomic_DNA"/>
</dbReference>
<evidence type="ECO:0000256" key="1">
    <source>
        <dbReference type="ARBA" id="ARBA00009690"/>
    </source>
</evidence>
<dbReference type="InterPro" id="IPR024757">
    <property type="entry name" value="FtsZ_C"/>
</dbReference>
<dbReference type="GO" id="GO:0043093">
    <property type="term" value="P:FtsZ-dependent cytokinesis"/>
    <property type="evidence" value="ECO:0007669"/>
    <property type="project" value="UniProtKB-UniRule"/>
</dbReference>
<dbReference type="Pfam" id="PF12327">
    <property type="entry name" value="FtsZ_C"/>
    <property type="match status" value="1"/>
</dbReference>
<dbReference type="PANTHER" id="PTHR30314">
    <property type="entry name" value="CELL DIVISION PROTEIN FTSZ-RELATED"/>
    <property type="match status" value="1"/>
</dbReference>
<comment type="subunit">
    <text evidence="8">Homodimer. Polymerizes to form a dynamic ring structure in a strictly GTP-dependent manner. Interacts directly with several other division proteins.</text>
</comment>
<dbReference type="PANTHER" id="PTHR30314:SF3">
    <property type="entry name" value="MITOCHONDRIAL DIVISION PROTEIN FSZA"/>
    <property type="match status" value="1"/>
</dbReference>
<dbReference type="Pfam" id="PF00091">
    <property type="entry name" value="Tubulin"/>
    <property type="match status" value="1"/>
</dbReference>
<keyword evidence="6 8" id="KW-0717">Septation</keyword>
<dbReference type="OrthoDB" id="9813375at2"/>
<dbReference type="InterPro" id="IPR037103">
    <property type="entry name" value="Tubulin/FtsZ-like_C"/>
</dbReference>
<evidence type="ECO:0000256" key="7">
    <source>
        <dbReference type="ARBA" id="ARBA00023306"/>
    </source>
</evidence>
<dbReference type="SMART" id="SM00865">
    <property type="entry name" value="Tubulin_C"/>
    <property type="match status" value="1"/>
</dbReference>
<accession>A0A4P6FB21</accession>
<dbReference type="GO" id="GO:0000917">
    <property type="term" value="P:division septum assembly"/>
    <property type="evidence" value="ECO:0007669"/>
    <property type="project" value="UniProtKB-KW"/>
</dbReference>
<feature type="binding site" evidence="8">
    <location>
        <begin position="105"/>
        <end position="107"/>
    </location>
    <ligand>
        <name>GTP</name>
        <dbReference type="ChEBI" id="CHEBI:37565"/>
    </ligand>
</feature>